<protein>
    <submittedName>
        <fullName evidence="2">Uncharacterized protein</fullName>
    </submittedName>
</protein>
<accession>B4FJ10</accession>
<reference evidence="2" key="1">
    <citation type="journal article" date="2009" name="PLoS Genet.">
        <title>Sequencing, mapping, and analysis of 27,455 maize full-length cDNAs.</title>
        <authorList>
            <person name="Soderlund C."/>
            <person name="Descour A."/>
            <person name="Kudrna D."/>
            <person name="Bomhoff M."/>
            <person name="Boyd L."/>
            <person name="Currie J."/>
            <person name="Angelova A."/>
            <person name="Collura K."/>
            <person name="Wissotski M."/>
            <person name="Ashley E."/>
            <person name="Morrow D."/>
            <person name="Fernandes J."/>
            <person name="Walbot V."/>
            <person name="Yu Y."/>
        </authorList>
    </citation>
    <scope>NUCLEOTIDE SEQUENCE</scope>
    <source>
        <strain evidence="2">B73</strain>
    </source>
</reference>
<proteinExistence type="evidence at transcript level"/>
<feature type="region of interest" description="Disordered" evidence="1">
    <location>
        <begin position="60"/>
        <end position="86"/>
    </location>
</feature>
<name>B4FJ10_MAIZE</name>
<sequence>MRQLQPMLPGARVRAAGGPGHHGVLPGGVAVQVPEPALHAVTVVTCSEWTTLVQLETKTTKGGPARCPSPMAASRDAGSVRPDQRRGPARARAWHWHWHWHQHRHRGVCHCALDRRVADRAETACEPALPCAVPACVQRRRSACVPAPRIYR</sequence>
<organism evidence="2">
    <name type="scientific">Zea mays</name>
    <name type="common">Maize</name>
    <dbReference type="NCBI Taxonomy" id="4577"/>
    <lineage>
        <taxon>Eukaryota</taxon>
        <taxon>Viridiplantae</taxon>
        <taxon>Streptophyta</taxon>
        <taxon>Embryophyta</taxon>
        <taxon>Tracheophyta</taxon>
        <taxon>Spermatophyta</taxon>
        <taxon>Magnoliopsida</taxon>
        <taxon>Liliopsida</taxon>
        <taxon>Poales</taxon>
        <taxon>Poaceae</taxon>
        <taxon>PACMAD clade</taxon>
        <taxon>Panicoideae</taxon>
        <taxon>Andropogonodae</taxon>
        <taxon>Andropogoneae</taxon>
        <taxon>Tripsacinae</taxon>
        <taxon>Zea</taxon>
    </lineage>
</organism>
<evidence type="ECO:0000256" key="1">
    <source>
        <dbReference type="SAM" id="MobiDB-lite"/>
    </source>
</evidence>
<dbReference type="AlphaFoldDB" id="B4FJ10"/>
<dbReference type="EMBL" id="BT037098">
    <property type="protein sequence ID" value="ACF82103.1"/>
    <property type="molecule type" value="mRNA"/>
</dbReference>
<evidence type="ECO:0000313" key="2">
    <source>
        <dbReference type="EMBL" id="ACF82103.1"/>
    </source>
</evidence>